<protein>
    <submittedName>
        <fullName evidence="1">Uncharacterized protein</fullName>
    </submittedName>
</protein>
<sequence>MTERKVSGFYLDPVQKQILDMLSVLNDTPMSTIVGDAINKFIETELTSDEITAIKEDTDLLAVMTVIQLRRGKELDKTVGGVFMRLHGKTLGELFNEAQEGRNTHI</sequence>
<evidence type="ECO:0000313" key="1">
    <source>
        <dbReference type="EMBL" id="OGD87045.1"/>
    </source>
</evidence>
<accession>A0A1F5G5F3</accession>
<comment type="caution">
    <text evidence="1">The sequence shown here is derived from an EMBL/GenBank/DDBJ whole genome shotgun (WGS) entry which is preliminary data.</text>
</comment>
<reference evidence="1 2" key="1">
    <citation type="journal article" date="2016" name="Nat. Commun.">
        <title>Thousands of microbial genomes shed light on interconnected biogeochemical processes in an aquifer system.</title>
        <authorList>
            <person name="Anantharaman K."/>
            <person name="Brown C.T."/>
            <person name="Hug L.A."/>
            <person name="Sharon I."/>
            <person name="Castelle C.J."/>
            <person name="Probst A.J."/>
            <person name="Thomas B.C."/>
            <person name="Singh A."/>
            <person name="Wilkins M.J."/>
            <person name="Karaoz U."/>
            <person name="Brodie E.L."/>
            <person name="Williams K.H."/>
            <person name="Hubbard S.S."/>
            <person name="Banfield J.F."/>
        </authorList>
    </citation>
    <scope>NUCLEOTIDE SEQUENCE [LARGE SCALE GENOMIC DNA]</scope>
</reference>
<dbReference type="Proteomes" id="UP000179102">
    <property type="component" value="Unassembled WGS sequence"/>
</dbReference>
<organism evidence="1 2">
    <name type="scientific">Candidatus Curtissbacteria bacterium RIFCSPHIGHO2_01_FULL_41_11</name>
    <dbReference type="NCBI Taxonomy" id="1797711"/>
    <lineage>
        <taxon>Bacteria</taxon>
        <taxon>Candidatus Curtissiibacteriota</taxon>
    </lineage>
</organism>
<dbReference type="AlphaFoldDB" id="A0A1F5G5F3"/>
<proteinExistence type="predicted"/>
<evidence type="ECO:0000313" key="2">
    <source>
        <dbReference type="Proteomes" id="UP000179102"/>
    </source>
</evidence>
<name>A0A1F5G5F3_9BACT</name>
<dbReference type="EMBL" id="MFAZ01000023">
    <property type="protein sequence ID" value="OGD87045.1"/>
    <property type="molecule type" value="Genomic_DNA"/>
</dbReference>
<gene>
    <name evidence="1" type="ORF">A2870_02435</name>
</gene>
<dbReference type="STRING" id="1797711.A2870_02435"/>